<dbReference type="GO" id="GO:0046872">
    <property type="term" value="F:metal ion binding"/>
    <property type="evidence" value="ECO:0007669"/>
    <property type="project" value="UniProtKB-KW"/>
</dbReference>
<comment type="caution">
    <text evidence="4">The sequence shown here is derived from an EMBL/GenBank/DDBJ whole genome shotgun (WGS) entry which is preliminary data.</text>
</comment>
<proteinExistence type="predicted"/>
<sequence length="403" mass="46055">MVFYVDGHPALEKKEAHRERNAKRVKALMAAEVATKTLSERIGRGKPPTKAMFKNVDKNLRGGFTWSLQDREDFVDFLLGQQQDARLCRTEADNAIAADCQPTDIVLSQDSDFFAYDPVKFMWRPVGKRDEFKVLEYNKVSVLAQIGLSTTKFTALASVSSNDYNKNIPSLGIATNYKIIKDLPDGDVPSLVQEYLRSPHVVGRNQDEIDFTASILVFTTMTQEIAVPAGVVSDPSSTAQSVTPLTTSSAPSMSYDVLLQQYHSIKEQHELAKAQKRMITSSKSDTKPEREGKHKEFRRHRVIDRPAHQPGVSRQVHRPRYSPKARSEPQQHEPPSICRQYQLKPYTAKQEARYQQSIAENEKKRAEKMRQRDERRLKKEMELLKKPPRNIEEMDKQQLINAM</sequence>
<name>A0A9P6EVF1_9FUNG</name>
<reference evidence="4" key="1">
    <citation type="journal article" date="2020" name="Fungal Divers.">
        <title>Resolving the Mortierellaceae phylogeny through synthesis of multi-gene phylogenetics and phylogenomics.</title>
        <authorList>
            <person name="Vandepol N."/>
            <person name="Liber J."/>
            <person name="Desiro A."/>
            <person name="Na H."/>
            <person name="Kennedy M."/>
            <person name="Barry K."/>
            <person name="Grigoriev I.V."/>
            <person name="Miller A.N."/>
            <person name="O'Donnell K."/>
            <person name="Stajich J.E."/>
            <person name="Bonito G."/>
        </authorList>
    </citation>
    <scope>NUCLEOTIDE SEQUENCE</scope>
    <source>
        <strain evidence="4">NRRL 2591</strain>
    </source>
</reference>
<dbReference type="GO" id="GO:0017108">
    <property type="term" value="F:5'-flap endonuclease activity"/>
    <property type="evidence" value="ECO:0007669"/>
    <property type="project" value="TreeGrafter"/>
</dbReference>
<evidence type="ECO:0000313" key="4">
    <source>
        <dbReference type="EMBL" id="KAF9536178.1"/>
    </source>
</evidence>
<dbReference type="Proteomes" id="UP000723463">
    <property type="component" value="Unassembled WGS sequence"/>
</dbReference>
<dbReference type="AlphaFoldDB" id="A0A9P6EVF1"/>
<keyword evidence="1" id="KW-0479">Metal-binding</keyword>
<dbReference type="EMBL" id="JAAAXW010000943">
    <property type="protein sequence ID" value="KAF9536178.1"/>
    <property type="molecule type" value="Genomic_DNA"/>
</dbReference>
<evidence type="ECO:0000313" key="5">
    <source>
        <dbReference type="Proteomes" id="UP000723463"/>
    </source>
</evidence>
<feature type="compositionally biased region" description="Basic and acidic residues" evidence="3">
    <location>
        <begin position="284"/>
        <end position="294"/>
    </location>
</feature>
<feature type="compositionally biased region" description="Basic and acidic residues" evidence="3">
    <location>
        <begin position="360"/>
        <end position="396"/>
    </location>
</feature>
<gene>
    <name evidence="4" type="ORF">EC957_012261</name>
</gene>
<organism evidence="4 5">
    <name type="scientific">Mortierella hygrophila</name>
    <dbReference type="NCBI Taxonomy" id="979708"/>
    <lineage>
        <taxon>Eukaryota</taxon>
        <taxon>Fungi</taxon>
        <taxon>Fungi incertae sedis</taxon>
        <taxon>Mucoromycota</taxon>
        <taxon>Mortierellomycotina</taxon>
        <taxon>Mortierellomycetes</taxon>
        <taxon>Mortierellales</taxon>
        <taxon>Mortierellaceae</taxon>
        <taxon>Mortierella</taxon>
    </lineage>
</organism>
<evidence type="ECO:0000256" key="1">
    <source>
        <dbReference type="ARBA" id="ARBA00022723"/>
    </source>
</evidence>
<dbReference type="InterPro" id="IPR029060">
    <property type="entry name" value="PIN-like_dom_sf"/>
</dbReference>
<evidence type="ECO:0000256" key="2">
    <source>
        <dbReference type="ARBA" id="ARBA00022842"/>
    </source>
</evidence>
<accession>A0A9P6EVF1</accession>
<dbReference type="Gene3D" id="3.40.50.1010">
    <property type="entry name" value="5'-nuclease"/>
    <property type="match status" value="1"/>
</dbReference>
<dbReference type="PANTHER" id="PTHR11081">
    <property type="entry name" value="FLAP ENDONUCLEASE FAMILY MEMBER"/>
    <property type="match status" value="1"/>
</dbReference>
<evidence type="ECO:0000256" key="3">
    <source>
        <dbReference type="SAM" id="MobiDB-lite"/>
    </source>
</evidence>
<feature type="region of interest" description="Disordered" evidence="3">
    <location>
        <begin position="277"/>
        <end position="403"/>
    </location>
</feature>
<protein>
    <recommendedName>
        <fullName evidence="6">XPG-I domain-containing protein</fullName>
    </recommendedName>
</protein>
<keyword evidence="5" id="KW-1185">Reference proteome</keyword>
<feature type="non-terminal residue" evidence="4">
    <location>
        <position position="1"/>
    </location>
</feature>
<dbReference type="PANTHER" id="PTHR11081:SF9">
    <property type="entry name" value="FLAP ENDONUCLEASE 1"/>
    <property type="match status" value="1"/>
</dbReference>
<dbReference type="InterPro" id="IPR006084">
    <property type="entry name" value="XPG/Rad2"/>
</dbReference>
<evidence type="ECO:0008006" key="6">
    <source>
        <dbReference type="Google" id="ProtNLM"/>
    </source>
</evidence>
<dbReference type="SUPFAM" id="SSF88723">
    <property type="entry name" value="PIN domain-like"/>
    <property type="match status" value="1"/>
</dbReference>
<keyword evidence="2" id="KW-0460">Magnesium</keyword>